<gene>
    <name evidence="3" type="ORF">DFR43_1127</name>
</gene>
<dbReference type="AlphaFoldDB" id="A0A4R6U4D8"/>
<evidence type="ECO:0000256" key="2">
    <source>
        <dbReference type="SAM" id="Phobius"/>
    </source>
</evidence>
<evidence type="ECO:0000313" key="4">
    <source>
        <dbReference type="Proteomes" id="UP000295510"/>
    </source>
</evidence>
<dbReference type="Proteomes" id="UP000295510">
    <property type="component" value="Unassembled WGS sequence"/>
</dbReference>
<feature type="region of interest" description="Disordered" evidence="1">
    <location>
        <begin position="1"/>
        <end position="34"/>
    </location>
</feature>
<keyword evidence="3" id="KW-0808">Transferase</keyword>
<keyword evidence="4" id="KW-1185">Reference proteome</keyword>
<dbReference type="GO" id="GO:0008168">
    <property type="term" value="F:methyltransferase activity"/>
    <property type="evidence" value="ECO:0007669"/>
    <property type="project" value="UniProtKB-KW"/>
</dbReference>
<proteinExistence type="predicted"/>
<name>A0A4R6U4D8_9BURK</name>
<feature type="transmembrane region" description="Helical" evidence="2">
    <location>
        <begin position="43"/>
        <end position="66"/>
    </location>
</feature>
<accession>A0A4R6U4D8</accession>
<keyword evidence="2" id="KW-1133">Transmembrane helix</keyword>
<dbReference type="RefSeq" id="WP_133598254.1">
    <property type="nucleotide sequence ID" value="NZ_SNYL01000012.1"/>
</dbReference>
<reference evidence="3 4" key="1">
    <citation type="submission" date="2019-03" db="EMBL/GenBank/DDBJ databases">
        <title>Genomic Encyclopedia of Type Strains, Phase IV (KMG-IV): sequencing the most valuable type-strain genomes for metagenomic binning, comparative biology and taxonomic classification.</title>
        <authorList>
            <person name="Goeker M."/>
        </authorList>
    </citation>
    <scope>NUCLEOTIDE SEQUENCE [LARGE SCALE GENOMIC DNA]</scope>
    <source>
        <strain evidence="3 4">DSM 19605</strain>
    </source>
</reference>
<keyword evidence="2" id="KW-0812">Transmembrane</keyword>
<evidence type="ECO:0000256" key="1">
    <source>
        <dbReference type="SAM" id="MobiDB-lite"/>
    </source>
</evidence>
<dbReference type="PANTHER" id="PTHR38043:SF1">
    <property type="entry name" value="PROTEIN HEMX"/>
    <property type="match status" value="1"/>
</dbReference>
<dbReference type="InterPro" id="IPR007470">
    <property type="entry name" value="HemX"/>
</dbReference>
<dbReference type="Pfam" id="PF04375">
    <property type="entry name" value="HemX"/>
    <property type="match status" value="1"/>
</dbReference>
<comment type="caution">
    <text evidence="3">The sequence shown here is derived from an EMBL/GenBank/DDBJ whole genome shotgun (WGS) entry which is preliminary data.</text>
</comment>
<keyword evidence="3" id="KW-0489">Methyltransferase</keyword>
<organism evidence="3 4">
    <name type="scientific">Tepidicella xavieri</name>
    <dbReference type="NCBI Taxonomy" id="360241"/>
    <lineage>
        <taxon>Bacteria</taxon>
        <taxon>Pseudomonadati</taxon>
        <taxon>Pseudomonadota</taxon>
        <taxon>Betaproteobacteria</taxon>
        <taxon>Burkholderiales</taxon>
        <taxon>Tepidicella</taxon>
    </lineage>
</organism>
<evidence type="ECO:0000313" key="3">
    <source>
        <dbReference type="EMBL" id="TDQ41330.1"/>
    </source>
</evidence>
<feature type="region of interest" description="Disordered" evidence="1">
    <location>
        <begin position="233"/>
        <end position="266"/>
    </location>
</feature>
<dbReference type="OrthoDB" id="9787650at2"/>
<feature type="compositionally biased region" description="Low complexity" evidence="1">
    <location>
        <begin position="248"/>
        <end position="264"/>
    </location>
</feature>
<sequence>MSEPEKDLASSSAPVASGGGAPAAADAPPVAATGEPARRPARWLAWAVWLALALAVVALAWTASVAQRLSKTQEEMARRSADTLAEAAAARTLAQHAESLSKELVARLGVAELRLSEVSLQRSQLEELMLSVSRSRDDSLVQDLEAALRLAVQQSQLTGSAQPLISALQGAEQRIERAAQPRLNPVQRAIARDIERLRAAELADVPALALRLDELLRQVDEWPLRNAPLVLSEPASTRAEPPAPAEAPSPAAEAKSTPAEPEAPGGMLARGWQRFDAWRRAAWDRWWAHVREGTADLIRVSRIDQPEAALLAPEQSFFLRENLKLTLLNARLALLGRQFETARADVRKASELVRRYFDEQAVSTRLALQTLAQLEADMRQDTLPRPDETLAALAVAASGR</sequence>
<dbReference type="EMBL" id="SNYL01000012">
    <property type="protein sequence ID" value="TDQ41330.1"/>
    <property type="molecule type" value="Genomic_DNA"/>
</dbReference>
<feature type="compositionally biased region" description="Low complexity" evidence="1">
    <location>
        <begin position="9"/>
        <end position="34"/>
    </location>
</feature>
<keyword evidence="2" id="KW-0472">Membrane</keyword>
<dbReference type="PANTHER" id="PTHR38043">
    <property type="entry name" value="PROTEIN HEMX"/>
    <property type="match status" value="1"/>
</dbReference>
<protein>
    <submittedName>
        <fullName evidence="3">Uroporphyrin-3 C-methyltransferase</fullName>
    </submittedName>
</protein>
<dbReference type="GO" id="GO:0032259">
    <property type="term" value="P:methylation"/>
    <property type="evidence" value="ECO:0007669"/>
    <property type="project" value="UniProtKB-KW"/>
</dbReference>